<evidence type="ECO:0000256" key="24">
    <source>
        <dbReference type="ARBA" id="ARBA00049902"/>
    </source>
</evidence>
<comment type="subcellular location">
    <subcellularLocation>
        <location evidence="2">Cell membrane</location>
        <topology evidence="2">Single-pass type II membrane protein</topology>
    </subcellularLocation>
</comment>
<keyword evidence="18 27" id="KW-0472">Membrane</keyword>
<evidence type="ECO:0000256" key="14">
    <source>
        <dbReference type="ARBA" id="ARBA00022960"/>
    </source>
</evidence>
<evidence type="ECO:0000256" key="9">
    <source>
        <dbReference type="ARBA" id="ARBA00022670"/>
    </source>
</evidence>
<comment type="catalytic activity">
    <reaction evidence="24">
        <text>[GlcNAc-(1-&gt;4)-Mur2Ac(oyl-L-Ala-gamma-D-Glu-L-Lys-D-Ala-D-Ala)](n)-di-trans,octa-cis-undecaprenyl diphosphate + beta-D-GlcNAc-(1-&gt;4)-Mur2Ac(oyl-L-Ala-gamma-D-Glu-L-Lys-D-Ala-D-Ala)-di-trans,octa-cis-undecaprenyl diphosphate = [GlcNAc-(1-&gt;4)-Mur2Ac(oyl-L-Ala-gamma-D-Glu-L-Lys-D-Ala-D-Ala)](n+1)-di-trans,octa-cis-undecaprenyl diphosphate + di-trans,octa-cis-undecaprenyl diphosphate + H(+)</text>
        <dbReference type="Rhea" id="RHEA:23708"/>
        <dbReference type="Rhea" id="RHEA-COMP:9602"/>
        <dbReference type="Rhea" id="RHEA-COMP:9603"/>
        <dbReference type="ChEBI" id="CHEBI:15378"/>
        <dbReference type="ChEBI" id="CHEBI:58405"/>
        <dbReference type="ChEBI" id="CHEBI:60033"/>
        <dbReference type="ChEBI" id="CHEBI:78435"/>
        <dbReference type="EC" id="2.4.99.28"/>
    </reaction>
</comment>
<dbReference type="InterPro" id="IPR001460">
    <property type="entry name" value="PCN-bd_Tpept"/>
</dbReference>
<evidence type="ECO:0000256" key="15">
    <source>
        <dbReference type="ARBA" id="ARBA00022968"/>
    </source>
</evidence>
<keyword evidence="9" id="KW-0645">Protease</keyword>
<feature type="region of interest" description="Disordered" evidence="26">
    <location>
        <begin position="832"/>
        <end position="882"/>
    </location>
</feature>
<dbReference type="GO" id="GO:0005886">
    <property type="term" value="C:plasma membrane"/>
    <property type="evidence" value="ECO:0007669"/>
    <property type="project" value="UniProtKB-SubCell"/>
</dbReference>
<feature type="compositionally biased region" description="Acidic residues" evidence="26">
    <location>
        <begin position="871"/>
        <end position="882"/>
    </location>
</feature>
<evidence type="ECO:0000313" key="30">
    <source>
        <dbReference type="EMBL" id="PHU37216.1"/>
    </source>
</evidence>
<dbReference type="PANTHER" id="PTHR32282">
    <property type="entry name" value="BINDING PROTEIN TRANSPEPTIDASE, PUTATIVE-RELATED"/>
    <property type="match status" value="1"/>
</dbReference>
<dbReference type="InterPro" id="IPR012338">
    <property type="entry name" value="Beta-lactam/transpept-like"/>
</dbReference>
<dbReference type="PANTHER" id="PTHR32282:SF33">
    <property type="entry name" value="PEPTIDOGLYCAN GLYCOSYLTRANSFERASE"/>
    <property type="match status" value="1"/>
</dbReference>
<evidence type="ECO:0000256" key="12">
    <source>
        <dbReference type="ARBA" id="ARBA00022692"/>
    </source>
</evidence>
<proteinExistence type="inferred from homology"/>
<evidence type="ECO:0000256" key="21">
    <source>
        <dbReference type="ARBA" id="ARBA00023316"/>
    </source>
</evidence>
<feature type="compositionally biased region" description="Acidic residues" evidence="26">
    <location>
        <begin position="855"/>
        <end position="864"/>
    </location>
</feature>
<evidence type="ECO:0000256" key="11">
    <source>
        <dbReference type="ARBA" id="ARBA00022679"/>
    </source>
</evidence>
<keyword evidence="15" id="KW-0735">Signal-anchor</keyword>
<dbReference type="InterPro" id="IPR036950">
    <property type="entry name" value="PBP_transglycosylase"/>
</dbReference>
<keyword evidence="11 30" id="KW-0808">Transferase</keyword>
<evidence type="ECO:0000256" key="17">
    <source>
        <dbReference type="ARBA" id="ARBA00022989"/>
    </source>
</evidence>
<evidence type="ECO:0000256" key="10">
    <source>
        <dbReference type="ARBA" id="ARBA00022676"/>
    </source>
</evidence>
<dbReference type="Pfam" id="PF00905">
    <property type="entry name" value="Transpeptidase"/>
    <property type="match status" value="1"/>
</dbReference>
<evidence type="ECO:0000256" key="6">
    <source>
        <dbReference type="ARBA" id="ARBA00012448"/>
    </source>
</evidence>
<keyword evidence="16" id="KW-0573">Peptidoglycan synthesis</keyword>
<feature type="compositionally biased region" description="Basic and acidic residues" evidence="26">
    <location>
        <begin position="832"/>
        <end position="848"/>
    </location>
</feature>
<keyword evidence="21" id="KW-0961">Cell wall biogenesis/degradation</keyword>
<comment type="function">
    <text evidence="1">Cell wall formation. Synthesis of cross-linked peptidoglycan from the lipid intermediates. The enzyme has a penicillin-insensitive transglycosylase N-terminal domain (formation of linear glycan strands) and a penicillin-sensitive transpeptidase C-terminal domain (cross-linking of the peptide subunits).</text>
</comment>
<dbReference type="GO" id="GO:0071555">
    <property type="term" value="P:cell wall organization"/>
    <property type="evidence" value="ECO:0007669"/>
    <property type="project" value="UniProtKB-KW"/>
</dbReference>
<evidence type="ECO:0000256" key="2">
    <source>
        <dbReference type="ARBA" id="ARBA00004401"/>
    </source>
</evidence>
<dbReference type="InterPro" id="IPR050396">
    <property type="entry name" value="Glycosyltr_51/Transpeptidase"/>
</dbReference>
<dbReference type="Gene3D" id="3.40.710.10">
    <property type="entry name" value="DD-peptidase/beta-lactamase superfamily"/>
    <property type="match status" value="2"/>
</dbReference>
<dbReference type="InterPro" id="IPR001264">
    <property type="entry name" value="Glyco_trans_51"/>
</dbReference>
<keyword evidence="12 27" id="KW-0812">Transmembrane</keyword>
<keyword evidence="13" id="KW-0378">Hydrolase</keyword>
<dbReference type="SUPFAM" id="SSF56601">
    <property type="entry name" value="beta-lactamase/transpeptidase-like"/>
    <property type="match status" value="1"/>
</dbReference>
<reference evidence="30 31" key="1">
    <citation type="submission" date="2017-10" db="EMBL/GenBank/DDBJ databases">
        <title>Resolving the taxonomy of Roseburia spp., Eubacterium rectale and Agathobacter spp. through phylogenomic analysis.</title>
        <authorList>
            <person name="Sheridan P.O."/>
            <person name="Walker A.W."/>
            <person name="Duncan S.H."/>
            <person name="Scott K.P."/>
            <person name="Toole P.W.O."/>
            <person name="Luis P."/>
            <person name="Flint H.J."/>
        </authorList>
    </citation>
    <scope>NUCLEOTIDE SEQUENCE [LARGE SCALE GENOMIC DNA]</scope>
    <source>
        <strain evidence="30 31">JK623</strain>
    </source>
</reference>
<sequence>MNYGKQPVKQRAKALDAKGIKIRNKIGLWIGKIVLAAVAIVLVVAISAGIGVWKGIIDTAPDISEIDVTPTGYSTTVYDAAGNEISTLVAAGANRKYVTIDEIPANLEHAFVAIEDERFYQHNGIDITGIVRAFFLGIQHGRFSQGASTITQQLIKNNVLTTWTSETSMIEKMQRKIQEQYLAVELEKLVDNKDWILENYLNSINLGANTLGVEAASLKYFNKDVADLTLSECAVIAGITQNPSLYNPIRHPEKNAKRRETVLTKMLEQGYIKQSEYDEAIADKVYDRIAEYNTGDGATINSYFVDAMIDDVFDDLVNRLGYSESEAYKALYQGGLEIYTTQDPKLQKIVDEEINNQENYYVDTQYSFSMSFQVKYEDGTYKTFTHQTMLASMQKNDSSADINYGSEKECKKAIEKYKKKVLKDGGEIVPGTETVYYTLQPQAACTLINNETGYVVALAGGRGEKEGNRTLNRASDVTRQPGSCFKIIGCYAAALDAGGKTLASVQDDAPYTVGKKTYNNWDRSFSGYMTIRDAITDSVNIVTVKNLQDIGVDLAFSYAENMGISTLVPADRTLGLCLGGLTNGVTNLELTASYACIANAGTYRSPKFYTKVVDHDGNVLLDAAETQESRRVLKETTSWLLTSAMEDVLTEGSGKPANFGLGMAQAGKTGTTTSNRDSIMEGYSPYYTCGIWGGFDDNASQSYTQYTKTLWKAIMGRVHKDLKTKDFKKPKGIVEAKVCAKSGLLPAENICDHDPRGSMVITEYFENGTVPTETCQTHIALDICKKSGKIANKYCPAKEVEHRIFVTGAAEGSGEGEYNIKADALSQTCDIHTKENTQKKDKKPKPGNEDPQPSGDDDLPEEPVDPAIPEEPTDPDDTNPEG</sequence>
<evidence type="ECO:0000256" key="16">
    <source>
        <dbReference type="ARBA" id="ARBA00022984"/>
    </source>
</evidence>
<keyword evidence="19" id="KW-0046">Antibiotic resistance</keyword>
<dbReference type="GO" id="GO:0046677">
    <property type="term" value="P:response to antibiotic"/>
    <property type="evidence" value="ECO:0007669"/>
    <property type="project" value="UniProtKB-KW"/>
</dbReference>
<protein>
    <recommendedName>
        <fullName evidence="7">Penicillin-binding protein 1A</fullName>
        <ecNumber evidence="23">2.4.99.28</ecNumber>
        <ecNumber evidence="6">3.4.16.4</ecNumber>
    </recommendedName>
</protein>
<evidence type="ECO:0000313" key="31">
    <source>
        <dbReference type="Proteomes" id="UP000224563"/>
    </source>
</evidence>
<keyword evidence="31" id="KW-1185">Reference proteome</keyword>
<dbReference type="AlphaFoldDB" id="A0A2G3E1Q5"/>
<dbReference type="InterPro" id="IPR023346">
    <property type="entry name" value="Lysozyme-like_dom_sf"/>
</dbReference>
<dbReference type="GO" id="GO:0008658">
    <property type="term" value="F:penicillin binding"/>
    <property type="evidence" value="ECO:0007669"/>
    <property type="project" value="InterPro"/>
</dbReference>
<dbReference type="EC" id="3.4.16.4" evidence="6"/>
<evidence type="ECO:0000256" key="19">
    <source>
        <dbReference type="ARBA" id="ARBA00023251"/>
    </source>
</evidence>
<reference evidence="30 31" key="2">
    <citation type="submission" date="2017-10" db="EMBL/GenBank/DDBJ databases">
        <authorList>
            <person name="Banno H."/>
            <person name="Chua N.-H."/>
        </authorList>
    </citation>
    <scope>NUCLEOTIDE SEQUENCE [LARGE SCALE GENOMIC DNA]</scope>
    <source>
        <strain evidence="30 31">JK623</strain>
    </source>
</reference>
<evidence type="ECO:0000256" key="18">
    <source>
        <dbReference type="ARBA" id="ARBA00023136"/>
    </source>
</evidence>
<keyword evidence="20" id="KW-0511">Multifunctional enzyme</keyword>
<dbReference type="Pfam" id="PF00912">
    <property type="entry name" value="Transgly"/>
    <property type="match status" value="1"/>
</dbReference>
<evidence type="ECO:0000256" key="20">
    <source>
        <dbReference type="ARBA" id="ARBA00023268"/>
    </source>
</evidence>
<dbReference type="GO" id="GO:0006508">
    <property type="term" value="P:proteolysis"/>
    <property type="evidence" value="ECO:0007669"/>
    <property type="project" value="UniProtKB-KW"/>
</dbReference>
<keyword evidence="17 27" id="KW-1133">Transmembrane helix</keyword>
<dbReference type="Proteomes" id="UP000224563">
    <property type="component" value="Unassembled WGS sequence"/>
</dbReference>
<dbReference type="GO" id="GO:0009252">
    <property type="term" value="P:peptidoglycan biosynthetic process"/>
    <property type="evidence" value="ECO:0007669"/>
    <property type="project" value="UniProtKB-UniPathway"/>
</dbReference>
<comment type="similarity">
    <text evidence="5">In the N-terminal section; belongs to the glycosyltransferase 51 family.</text>
</comment>
<name>A0A2G3E1Q5_9FIRM</name>
<comment type="pathway">
    <text evidence="3">Cell wall biogenesis; peptidoglycan biosynthesis.</text>
</comment>
<feature type="domain" description="Glycosyl transferase family 51" evidence="29">
    <location>
        <begin position="83"/>
        <end position="266"/>
    </location>
</feature>
<evidence type="ECO:0000256" key="5">
    <source>
        <dbReference type="ARBA" id="ARBA00007739"/>
    </source>
</evidence>
<evidence type="ECO:0000256" key="13">
    <source>
        <dbReference type="ARBA" id="ARBA00022801"/>
    </source>
</evidence>
<evidence type="ECO:0000256" key="4">
    <source>
        <dbReference type="ARBA" id="ARBA00007090"/>
    </source>
</evidence>
<evidence type="ECO:0000256" key="3">
    <source>
        <dbReference type="ARBA" id="ARBA00004752"/>
    </source>
</evidence>
<evidence type="ECO:0000256" key="22">
    <source>
        <dbReference type="ARBA" id="ARBA00034000"/>
    </source>
</evidence>
<evidence type="ECO:0000259" key="28">
    <source>
        <dbReference type="Pfam" id="PF00905"/>
    </source>
</evidence>
<feature type="domain" description="Penicillin-binding protein transpeptidase" evidence="28">
    <location>
        <begin position="444"/>
        <end position="677"/>
    </location>
</feature>
<dbReference type="RefSeq" id="WP_099386493.1">
    <property type="nucleotide sequence ID" value="NZ_JANSWH010000039.1"/>
</dbReference>
<evidence type="ECO:0000256" key="27">
    <source>
        <dbReference type="SAM" id="Phobius"/>
    </source>
</evidence>
<keyword evidence="8" id="KW-0121">Carboxypeptidase</keyword>
<dbReference type="EMBL" id="PDYG01000074">
    <property type="protein sequence ID" value="PHU37216.1"/>
    <property type="molecule type" value="Genomic_DNA"/>
</dbReference>
<dbReference type="Gene3D" id="1.10.3810.10">
    <property type="entry name" value="Biosynthetic peptidoglycan transglycosylase-like"/>
    <property type="match status" value="1"/>
</dbReference>
<keyword evidence="14" id="KW-0133">Cell shape</keyword>
<dbReference type="EC" id="2.4.99.28" evidence="23"/>
<comment type="catalytic activity">
    <reaction evidence="22">
        <text>Preferential cleavage: (Ac)2-L-Lys-D-Ala-|-D-Ala. Also transpeptidation of peptidyl-alanyl moieties that are N-acyl substituents of D-alanine.</text>
        <dbReference type="EC" id="3.4.16.4"/>
    </reaction>
</comment>
<evidence type="ECO:0000256" key="23">
    <source>
        <dbReference type="ARBA" id="ARBA00044770"/>
    </source>
</evidence>
<dbReference type="UniPathway" id="UPA00219"/>
<dbReference type="FunFam" id="1.10.3810.10:FF:000001">
    <property type="entry name" value="Penicillin-binding protein 1A"/>
    <property type="match status" value="1"/>
</dbReference>
<evidence type="ECO:0000256" key="1">
    <source>
        <dbReference type="ARBA" id="ARBA00002624"/>
    </source>
</evidence>
<evidence type="ECO:0000256" key="25">
    <source>
        <dbReference type="ARBA" id="ARBA00060592"/>
    </source>
</evidence>
<comment type="similarity">
    <text evidence="4">In the C-terminal section; belongs to the transpeptidase family.</text>
</comment>
<evidence type="ECO:0000256" key="8">
    <source>
        <dbReference type="ARBA" id="ARBA00022645"/>
    </source>
</evidence>
<feature type="transmembrane region" description="Helical" evidence="27">
    <location>
        <begin position="28"/>
        <end position="53"/>
    </location>
</feature>
<evidence type="ECO:0000259" key="29">
    <source>
        <dbReference type="Pfam" id="PF00912"/>
    </source>
</evidence>
<dbReference type="GO" id="GO:0008360">
    <property type="term" value="P:regulation of cell shape"/>
    <property type="evidence" value="ECO:0007669"/>
    <property type="project" value="UniProtKB-KW"/>
</dbReference>
<dbReference type="GO" id="GO:0008955">
    <property type="term" value="F:peptidoglycan glycosyltransferase activity"/>
    <property type="evidence" value="ECO:0007669"/>
    <property type="project" value="UniProtKB-EC"/>
</dbReference>
<organism evidence="30 31">
    <name type="scientific">Agathobacter ruminis</name>
    <dbReference type="NCBI Taxonomy" id="1712665"/>
    <lineage>
        <taxon>Bacteria</taxon>
        <taxon>Bacillati</taxon>
        <taxon>Bacillota</taxon>
        <taxon>Clostridia</taxon>
        <taxon>Lachnospirales</taxon>
        <taxon>Lachnospiraceae</taxon>
        <taxon>Agathobacter</taxon>
    </lineage>
</organism>
<dbReference type="SUPFAM" id="SSF53955">
    <property type="entry name" value="Lysozyme-like"/>
    <property type="match status" value="1"/>
</dbReference>
<keyword evidence="10" id="KW-0328">Glycosyltransferase</keyword>
<evidence type="ECO:0000256" key="26">
    <source>
        <dbReference type="SAM" id="MobiDB-lite"/>
    </source>
</evidence>
<evidence type="ECO:0000256" key="7">
    <source>
        <dbReference type="ARBA" id="ARBA00018638"/>
    </source>
</evidence>
<accession>A0A2G3E1Q5</accession>
<dbReference type="GO" id="GO:0009002">
    <property type="term" value="F:serine-type D-Ala-D-Ala carboxypeptidase activity"/>
    <property type="evidence" value="ECO:0007669"/>
    <property type="project" value="UniProtKB-EC"/>
</dbReference>
<comment type="pathway">
    <text evidence="25">Glycan biosynthesis.</text>
</comment>
<gene>
    <name evidence="30" type="ORF">CSX02_09430</name>
</gene>
<comment type="caution">
    <text evidence="30">The sequence shown here is derived from an EMBL/GenBank/DDBJ whole genome shotgun (WGS) entry which is preliminary data.</text>
</comment>